<dbReference type="Proteomes" id="UP001163046">
    <property type="component" value="Unassembled WGS sequence"/>
</dbReference>
<dbReference type="GO" id="GO:0046872">
    <property type="term" value="F:metal ion binding"/>
    <property type="evidence" value="ECO:0007669"/>
    <property type="project" value="InterPro"/>
</dbReference>
<protein>
    <submittedName>
        <fullName evidence="2">Presequence protease, mitochondrial</fullName>
    </submittedName>
</protein>
<dbReference type="OrthoDB" id="10250783at2759"/>
<proteinExistence type="predicted"/>
<dbReference type="PANTHER" id="PTHR43016:SF13">
    <property type="entry name" value="PRESEQUENCE PROTEASE, MITOCHONDRIAL"/>
    <property type="match status" value="1"/>
</dbReference>
<dbReference type="AlphaFoldDB" id="A0A9X0D3P2"/>
<organism evidence="2 3">
    <name type="scientific">Desmophyllum pertusum</name>
    <dbReference type="NCBI Taxonomy" id="174260"/>
    <lineage>
        <taxon>Eukaryota</taxon>
        <taxon>Metazoa</taxon>
        <taxon>Cnidaria</taxon>
        <taxon>Anthozoa</taxon>
        <taxon>Hexacorallia</taxon>
        <taxon>Scleractinia</taxon>
        <taxon>Caryophylliina</taxon>
        <taxon>Caryophylliidae</taxon>
        <taxon>Desmophyllum</taxon>
    </lineage>
</organism>
<dbReference type="GO" id="GO:0016485">
    <property type="term" value="P:protein processing"/>
    <property type="evidence" value="ECO:0007669"/>
    <property type="project" value="TreeGrafter"/>
</dbReference>
<dbReference type="GO" id="GO:0004222">
    <property type="term" value="F:metalloendopeptidase activity"/>
    <property type="evidence" value="ECO:0007669"/>
    <property type="project" value="TreeGrafter"/>
</dbReference>
<dbReference type="Pfam" id="PF08367">
    <property type="entry name" value="M16C_assoc"/>
    <property type="match status" value="1"/>
</dbReference>
<dbReference type="SMART" id="SM01264">
    <property type="entry name" value="M16C_associated"/>
    <property type="match status" value="1"/>
</dbReference>
<keyword evidence="2" id="KW-0378">Hydrolase</keyword>
<evidence type="ECO:0000259" key="1">
    <source>
        <dbReference type="SMART" id="SM01264"/>
    </source>
</evidence>
<evidence type="ECO:0000313" key="3">
    <source>
        <dbReference type="Proteomes" id="UP001163046"/>
    </source>
</evidence>
<dbReference type="PANTHER" id="PTHR43016">
    <property type="entry name" value="PRESEQUENCE PROTEASE"/>
    <property type="match status" value="1"/>
</dbReference>
<dbReference type="EMBL" id="MU825879">
    <property type="protein sequence ID" value="KAJ7385725.1"/>
    <property type="molecule type" value="Genomic_DNA"/>
</dbReference>
<dbReference type="InterPro" id="IPR011249">
    <property type="entry name" value="Metalloenz_LuxS/M16"/>
</dbReference>
<accession>A0A9X0D3P2</accession>
<reference evidence="2" key="1">
    <citation type="submission" date="2023-01" db="EMBL/GenBank/DDBJ databases">
        <title>Genome assembly of the deep-sea coral Lophelia pertusa.</title>
        <authorList>
            <person name="Herrera S."/>
            <person name="Cordes E."/>
        </authorList>
    </citation>
    <scope>NUCLEOTIDE SEQUENCE</scope>
    <source>
        <strain evidence="2">USNM1676648</strain>
        <tissue evidence="2">Polyp</tissue>
    </source>
</reference>
<keyword evidence="2" id="KW-0645">Protease</keyword>
<gene>
    <name evidence="2" type="primary">PITRM1_2</name>
    <name evidence="2" type="ORF">OS493_013757</name>
</gene>
<sequence>MVILSSLLISGPNSPFYQSLIAPNIGSDYSPGVGYDNGTRDASYSIGLQGIKKDDYPMQLWTCTDHGDNVNVEPWCRSIRYLLINDRLQLFKEKLANGPFLQDKVKECFKDNPHYLTLVMNPDPGYETEQNRKEQEKLKSKVSCLSEEDKTIIYQKGIELAEQQNAIEDVSCLPKMVTSDIDPSVKPVTLEHYISAGVPVQYCEQPTNGITYFRAISSITDTPDALRQYLPLFCFILTKMGAGNLNYLKLSQLMEMRTGGMSLSTHISSHHSDMKAFEQGLEFSSHCLDKNLPHMYFTCGRKYLPDLH</sequence>
<dbReference type="GO" id="GO:0005759">
    <property type="term" value="C:mitochondrial matrix"/>
    <property type="evidence" value="ECO:0007669"/>
    <property type="project" value="TreeGrafter"/>
</dbReference>
<name>A0A9X0D3P2_9CNID</name>
<feature type="domain" description="Peptidase M16C associated" evidence="1">
    <location>
        <begin position="120"/>
        <end position="307"/>
    </location>
</feature>
<dbReference type="Gene3D" id="3.30.830.10">
    <property type="entry name" value="Metalloenzyme, LuxS/M16 peptidase-like"/>
    <property type="match status" value="3"/>
</dbReference>
<comment type="caution">
    <text evidence="2">The sequence shown here is derived from an EMBL/GenBank/DDBJ whole genome shotgun (WGS) entry which is preliminary data.</text>
</comment>
<dbReference type="InterPro" id="IPR013578">
    <property type="entry name" value="Peptidase_M16C_assoc"/>
</dbReference>
<dbReference type="SUPFAM" id="SSF63411">
    <property type="entry name" value="LuxS/MPP-like metallohydrolase"/>
    <property type="match status" value="2"/>
</dbReference>
<keyword evidence="3" id="KW-1185">Reference proteome</keyword>
<evidence type="ECO:0000313" key="2">
    <source>
        <dbReference type="EMBL" id="KAJ7385725.1"/>
    </source>
</evidence>